<sequence length="72" mass="7876">MDNNHSSSDAPSCSVGRSRGPRNGTAPQEEQQALVQQPEEHNIFGDGNLNMVMMFLLALHFLAYAMRPPCGC</sequence>
<reference evidence="3" key="2">
    <citation type="journal article" date="2023" name="Microbiol Resour">
        <title>Decontamination and Annotation of the Draft Genome Sequence of the Oomycete Lagenidium giganteum ARSEF 373.</title>
        <authorList>
            <person name="Morgan W.R."/>
            <person name="Tartar A."/>
        </authorList>
    </citation>
    <scope>NUCLEOTIDE SEQUENCE</scope>
    <source>
        <strain evidence="3">ARSEF 373</strain>
    </source>
</reference>
<feature type="transmembrane region" description="Helical" evidence="2">
    <location>
        <begin position="49"/>
        <end position="66"/>
    </location>
</feature>
<dbReference type="AlphaFoldDB" id="A0AAV2YKJ8"/>
<evidence type="ECO:0000313" key="3">
    <source>
        <dbReference type="EMBL" id="DAZ95117.1"/>
    </source>
</evidence>
<keyword evidence="4" id="KW-1185">Reference proteome</keyword>
<gene>
    <name evidence="3" type="ORF">N0F65_009748</name>
</gene>
<dbReference type="Proteomes" id="UP001146120">
    <property type="component" value="Unassembled WGS sequence"/>
</dbReference>
<evidence type="ECO:0000256" key="1">
    <source>
        <dbReference type="SAM" id="MobiDB-lite"/>
    </source>
</evidence>
<dbReference type="EMBL" id="DAKRPA010000217">
    <property type="protein sequence ID" value="DAZ95117.1"/>
    <property type="molecule type" value="Genomic_DNA"/>
</dbReference>
<protein>
    <submittedName>
        <fullName evidence="3">Uncharacterized protein</fullName>
    </submittedName>
</protein>
<feature type="compositionally biased region" description="Polar residues" evidence="1">
    <location>
        <begin position="1"/>
        <end position="11"/>
    </location>
</feature>
<organism evidence="3 4">
    <name type="scientific">Lagenidium giganteum</name>
    <dbReference type="NCBI Taxonomy" id="4803"/>
    <lineage>
        <taxon>Eukaryota</taxon>
        <taxon>Sar</taxon>
        <taxon>Stramenopiles</taxon>
        <taxon>Oomycota</taxon>
        <taxon>Peronosporomycetes</taxon>
        <taxon>Pythiales</taxon>
        <taxon>Pythiaceae</taxon>
    </lineage>
</organism>
<reference evidence="3" key="1">
    <citation type="submission" date="2022-11" db="EMBL/GenBank/DDBJ databases">
        <authorList>
            <person name="Morgan W.R."/>
            <person name="Tartar A."/>
        </authorList>
    </citation>
    <scope>NUCLEOTIDE SEQUENCE</scope>
    <source>
        <strain evidence="3">ARSEF 373</strain>
    </source>
</reference>
<proteinExistence type="predicted"/>
<feature type="compositionally biased region" description="Polar residues" evidence="1">
    <location>
        <begin position="25"/>
        <end position="35"/>
    </location>
</feature>
<accession>A0AAV2YKJ8</accession>
<feature type="region of interest" description="Disordered" evidence="1">
    <location>
        <begin position="1"/>
        <end position="39"/>
    </location>
</feature>
<keyword evidence="2" id="KW-0472">Membrane</keyword>
<name>A0AAV2YKJ8_9STRA</name>
<keyword evidence="2" id="KW-0812">Transmembrane</keyword>
<comment type="caution">
    <text evidence="3">The sequence shown here is derived from an EMBL/GenBank/DDBJ whole genome shotgun (WGS) entry which is preliminary data.</text>
</comment>
<keyword evidence="2" id="KW-1133">Transmembrane helix</keyword>
<evidence type="ECO:0000313" key="4">
    <source>
        <dbReference type="Proteomes" id="UP001146120"/>
    </source>
</evidence>
<evidence type="ECO:0000256" key="2">
    <source>
        <dbReference type="SAM" id="Phobius"/>
    </source>
</evidence>